<evidence type="ECO:0000313" key="3">
    <source>
        <dbReference type="Proteomes" id="UP000177855"/>
    </source>
</evidence>
<name>A0A1F8CID7_9BACT</name>
<proteinExistence type="predicted"/>
<organism evidence="2 3">
    <name type="scientific">Candidatus Woesebacteria bacterium RIFOXYA1_FULL_40_18</name>
    <dbReference type="NCBI Taxonomy" id="1802532"/>
    <lineage>
        <taxon>Bacteria</taxon>
        <taxon>Candidatus Woeseibacteriota</taxon>
    </lineage>
</organism>
<feature type="transmembrane region" description="Helical" evidence="1">
    <location>
        <begin position="62"/>
        <end position="80"/>
    </location>
</feature>
<keyword evidence="1" id="KW-0812">Transmembrane</keyword>
<protein>
    <submittedName>
        <fullName evidence="2">Uncharacterized protein</fullName>
    </submittedName>
</protein>
<sequence>MVEAIANFIQNPVVINSIGALLFINILLKLFYKSFELTWPELYFATNDKTALFVSVSFRRFLMFRFLPPFVLIIFGLSVFLRDFGFRANLYVSLISISVYLINHDVKAIYQILTKSDKVKTYFNLWFQIILHLFVVVLMLVLGVVSAYIVSSNLFSITKILPTFQGLADNLWSSLIAVLLAVYFKEIFSHEGLSQDILYRRSLETIPPKLLNLIESESKKHNADENLVKAVCVAENLQRPKWVRKIENIKAFLRLYGTYGIMQVRSNKPISDEESIKVAIRERFKNSASVFDPDQRRKIVSDYNKDSRYIDVVFNILSYLGDFQTPE</sequence>
<feature type="transmembrane region" description="Helical" evidence="1">
    <location>
        <begin position="123"/>
        <end position="150"/>
    </location>
</feature>
<evidence type="ECO:0000256" key="1">
    <source>
        <dbReference type="SAM" id="Phobius"/>
    </source>
</evidence>
<dbReference type="Proteomes" id="UP000177855">
    <property type="component" value="Unassembled WGS sequence"/>
</dbReference>
<reference evidence="2 3" key="1">
    <citation type="journal article" date="2016" name="Nat. Commun.">
        <title>Thousands of microbial genomes shed light on interconnected biogeochemical processes in an aquifer system.</title>
        <authorList>
            <person name="Anantharaman K."/>
            <person name="Brown C.T."/>
            <person name="Hug L.A."/>
            <person name="Sharon I."/>
            <person name="Castelle C.J."/>
            <person name="Probst A.J."/>
            <person name="Thomas B.C."/>
            <person name="Singh A."/>
            <person name="Wilkins M.J."/>
            <person name="Karaoz U."/>
            <person name="Brodie E.L."/>
            <person name="Williams K.H."/>
            <person name="Hubbard S.S."/>
            <person name="Banfield J.F."/>
        </authorList>
    </citation>
    <scope>NUCLEOTIDE SEQUENCE [LARGE SCALE GENOMIC DNA]</scope>
</reference>
<keyword evidence="1" id="KW-1133">Transmembrane helix</keyword>
<evidence type="ECO:0000313" key="2">
    <source>
        <dbReference type="EMBL" id="OGM76133.1"/>
    </source>
</evidence>
<dbReference type="STRING" id="1802532.A2210_02890"/>
<gene>
    <name evidence="2" type="ORF">A2210_02890</name>
</gene>
<dbReference type="EMBL" id="MGHS01000039">
    <property type="protein sequence ID" value="OGM76133.1"/>
    <property type="molecule type" value="Genomic_DNA"/>
</dbReference>
<feature type="transmembrane region" description="Helical" evidence="1">
    <location>
        <begin position="12"/>
        <end position="32"/>
    </location>
</feature>
<dbReference type="AlphaFoldDB" id="A0A1F8CID7"/>
<keyword evidence="1" id="KW-0472">Membrane</keyword>
<accession>A0A1F8CID7</accession>
<comment type="caution">
    <text evidence="2">The sequence shown here is derived from an EMBL/GenBank/DDBJ whole genome shotgun (WGS) entry which is preliminary data.</text>
</comment>